<sequence>MRRVASVLLLCTAVRGAWFGGPAHVHSRPSAIQFWALDVSAGAGSLSSPVRNEHYRNASRAIVLGERYGSRLATGLPRWLLLSVVGISSRELTSRDVRDRLVPALYESRDAQEKAASTAERLRRNLDDRVSRIIRGVTTRRPGEAALSTQAILDKFLQEEREELQASMGSVQDVVENELTRALTEVLQLELAERLEKTASAAVQLNVSLVVLRSPRLASSRLERWTSLVLAPWADRWLEANGERWAALQSRLLQRDYAPEALARAATRRRCGVRLLTLAFGRAQALSFPEAFSRLTGSPPPAELLRALPVLQRQQVLLPARDLARKTSGWLDKASAWLLAMAGSVERLEPAAAEPEESGAEEEEGEGGPARFPKAMRGWLEERRASLRRFRRRWWPSHPRQRHARRDGDGSQRRGVKRGEGEGSAETSFRHQQAVAVPVVEATARTEEEGS</sequence>
<dbReference type="EnsemblProtists" id="EOD28630">
    <property type="protein sequence ID" value="EOD28630"/>
    <property type="gene ID" value="EMIHUDRAFT_234768"/>
</dbReference>
<feature type="region of interest" description="Disordered" evidence="1">
    <location>
        <begin position="349"/>
        <end position="374"/>
    </location>
</feature>
<dbReference type="RefSeq" id="XP_005781059.1">
    <property type="nucleotide sequence ID" value="XM_005781002.1"/>
</dbReference>
<feature type="compositionally biased region" description="Basic and acidic residues" evidence="1">
    <location>
        <begin position="406"/>
        <end position="421"/>
    </location>
</feature>
<dbReference type="HOGENOM" id="CLU_607557_0_0_1"/>
<feature type="compositionally biased region" description="Acidic residues" evidence="1">
    <location>
        <begin position="354"/>
        <end position="366"/>
    </location>
</feature>
<evidence type="ECO:0000256" key="1">
    <source>
        <dbReference type="SAM" id="MobiDB-lite"/>
    </source>
</evidence>
<dbReference type="PaxDb" id="2903-EOD28630"/>
<feature type="chain" id="PRO_5044275375" evidence="2">
    <location>
        <begin position="17"/>
        <end position="451"/>
    </location>
</feature>
<proteinExistence type="predicted"/>
<dbReference type="Proteomes" id="UP000013827">
    <property type="component" value="Unassembled WGS sequence"/>
</dbReference>
<organism evidence="3 4">
    <name type="scientific">Emiliania huxleyi (strain CCMP1516)</name>
    <dbReference type="NCBI Taxonomy" id="280463"/>
    <lineage>
        <taxon>Eukaryota</taxon>
        <taxon>Haptista</taxon>
        <taxon>Haptophyta</taxon>
        <taxon>Prymnesiophyceae</taxon>
        <taxon>Isochrysidales</taxon>
        <taxon>Noelaerhabdaceae</taxon>
        <taxon>Emiliania</taxon>
    </lineage>
</organism>
<reference evidence="4" key="1">
    <citation type="journal article" date="2013" name="Nature">
        <title>Pan genome of the phytoplankton Emiliania underpins its global distribution.</title>
        <authorList>
            <person name="Read B.A."/>
            <person name="Kegel J."/>
            <person name="Klute M.J."/>
            <person name="Kuo A."/>
            <person name="Lefebvre S.C."/>
            <person name="Maumus F."/>
            <person name="Mayer C."/>
            <person name="Miller J."/>
            <person name="Monier A."/>
            <person name="Salamov A."/>
            <person name="Young J."/>
            <person name="Aguilar M."/>
            <person name="Claverie J.M."/>
            <person name="Frickenhaus S."/>
            <person name="Gonzalez K."/>
            <person name="Herman E.K."/>
            <person name="Lin Y.C."/>
            <person name="Napier J."/>
            <person name="Ogata H."/>
            <person name="Sarno A.F."/>
            <person name="Shmutz J."/>
            <person name="Schroeder D."/>
            <person name="de Vargas C."/>
            <person name="Verret F."/>
            <person name="von Dassow P."/>
            <person name="Valentin K."/>
            <person name="Van de Peer Y."/>
            <person name="Wheeler G."/>
            <person name="Dacks J.B."/>
            <person name="Delwiche C.F."/>
            <person name="Dyhrman S.T."/>
            <person name="Glockner G."/>
            <person name="John U."/>
            <person name="Richards T."/>
            <person name="Worden A.Z."/>
            <person name="Zhang X."/>
            <person name="Grigoriev I.V."/>
            <person name="Allen A.E."/>
            <person name="Bidle K."/>
            <person name="Borodovsky M."/>
            <person name="Bowler C."/>
            <person name="Brownlee C."/>
            <person name="Cock J.M."/>
            <person name="Elias M."/>
            <person name="Gladyshev V.N."/>
            <person name="Groth M."/>
            <person name="Guda C."/>
            <person name="Hadaegh A."/>
            <person name="Iglesias-Rodriguez M.D."/>
            <person name="Jenkins J."/>
            <person name="Jones B.M."/>
            <person name="Lawson T."/>
            <person name="Leese F."/>
            <person name="Lindquist E."/>
            <person name="Lobanov A."/>
            <person name="Lomsadze A."/>
            <person name="Malik S.B."/>
            <person name="Marsh M.E."/>
            <person name="Mackinder L."/>
            <person name="Mock T."/>
            <person name="Mueller-Roeber B."/>
            <person name="Pagarete A."/>
            <person name="Parker M."/>
            <person name="Probert I."/>
            <person name="Quesneville H."/>
            <person name="Raines C."/>
            <person name="Rensing S.A."/>
            <person name="Riano-Pachon D.M."/>
            <person name="Richier S."/>
            <person name="Rokitta S."/>
            <person name="Shiraiwa Y."/>
            <person name="Soanes D.M."/>
            <person name="van der Giezen M."/>
            <person name="Wahlund T.M."/>
            <person name="Williams B."/>
            <person name="Wilson W."/>
            <person name="Wolfe G."/>
            <person name="Wurch L.L."/>
        </authorList>
    </citation>
    <scope>NUCLEOTIDE SEQUENCE</scope>
</reference>
<evidence type="ECO:0000313" key="3">
    <source>
        <dbReference type="EnsemblProtists" id="EOD28630"/>
    </source>
</evidence>
<reference evidence="3" key="2">
    <citation type="submission" date="2024-10" db="UniProtKB">
        <authorList>
            <consortium name="EnsemblProtists"/>
        </authorList>
    </citation>
    <scope>IDENTIFICATION</scope>
</reference>
<evidence type="ECO:0000313" key="4">
    <source>
        <dbReference type="Proteomes" id="UP000013827"/>
    </source>
</evidence>
<dbReference type="GeneID" id="17274175"/>
<feature type="signal peptide" evidence="2">
    <location>
        <begin position="1"/>
        <end position="16"/>
    </location>
</feature>
<name>A0A0D3JYP5_EMIH1</name>
<accession>A0A0D3JYP5</accession>
<dbReference type="AlphaFoldDB" id="A0A0D3JYP5"/>
<dbReference type="KEGG" id="ehx:EMIHUDRAFT_234768"/>
<evidence type="ECO:0000256" key="2">
    <source>
        <dbReference type="SAM" id="SignalP"/>
    </source>
</evidence>
<keyword evidence="2" id="KW-0732">Signal</keyword>
<feature type="region of interest" description="Disordered" evidence="1">
    <location>
        <begin position="397"/>
        <end position="451"/>
    </location>
</feature>
<keyword evidence="4" id="KW-1185">Reference proteome</keyword>
<protein>
    <submittedName>
        <fullName evidence="3">Uncharacterized protein</fullName>
    </submittedName>
</protein>